<name>A0A928ZWG0_LEPEC</name>
<gene>
    <name evidence="1" type="ORF">IQ260_18855</name>
</gene>
<reference evidence="1" key="1">
    <citation type="submission" date="2020-10" db="EMBL/GenBank/DDBJ databases">
        <authorList>
            <person name="Castelo-Branco R."/>
            <person name="Eusebio N."/>
            <person name="Adriana R."/>
            <person name="Vieira A."/>
            <person name="Brugerolle De Fraissinette N."/>
            <person name="Rezende De Castro R."/>
            <person name="Schneider M.P."/>
            <person name="Vasconcelos V."/>
            <person name="Leao P.N."/>
        </authorList>
    </citation>
    <scope>NUCLEOTIDE SEQUENCE</scope>
    <source>
        <strain evidence="1">LEGE 11479</strain>
    </source>
</reference>
<comment type="caution">
    <text evidence="1">The sequence shown here is derived from an EMBL/GenBank/DDBJ whole genome shotgun (WGS) entry which is preliminary data.</text>
</comment>
<evidence type="ECO:0000313" key="2">
    <source>
        <dbReference type="Proteomes" id="UP000615026"/>
    </source>
</evidence>
<keyword evidence="2" id="KW-1185">Reference proteome</keyword>
<dbReference type="EMBL" id="JADEXP010000193">
    <property type="protein sequence ID" value="MBE9068710.1"/>
    <property type="molecule type" value="Genomic_DNA"/>
</dbReference>
<accession>A0A928ZWG0</accession>
<organism evidence="1 2">
    <name type="scientific">Leptolyngbya cf. ectocarpi LEGE 11479</name>
    <dbReference type="NCBI Taxonomy" id="1828722"/>
    <lineage>
        <taxon>Bacteria</taxon>
        <taxon>Bacillati</taxon>
        <taxon>Cyanobacteriota</taxon>
        <taxon>Cyanophyceae</taxon>
        <taxon>Leptolyngbyales</taxon>
        <taxon>Leptolyngbyaceae</taxon>
        <taxon>Leptolyngbya group</taxon>
        <taxon>Leptolyngbya</taxon>
    </lineage>
</organism>
<proteinExistence type="predicted"/>
<evidence type="ECO:0000313" key="1">
    <source>
        <dbReference type="EMBL" id="MBE9068710.1"/>
    </source>
</evidence>
<dbReference type="RefSeq" id="WP_193994645.1">
    <property type="nucleotide sequence ID" value="NZ_JADEXP010000193.1"/>
</dbReference>
<protein>
    <submittedName>
        <fullName evidence="1">Uncharacterized protein</fullName>
    </submittedName>
</protein>
<dbReference type="AlphaFoldDB" id="A0A928ZWG0"/>
<dbReference type="Proteomes" id="UP000615026">
    <property type="component" value="Unassembled WGS sequence"/>
</dbReference>
<sequence>MPYSKFTTLSQVEAAFDLTLDEHHRLFKDVKPIQPDPRLQETLQDYLPLANAVNTEKARSELIIAPILLELRRQHLGKVGFFSGTEFTVDPDAGLSGYCDYILTASADLYEVRSPVVTLVEAKNEDIKGGLSQCIAEMVAAYRFNQQQGEDISTIYGVVTTGVIWKFLRLVYPVVAIDLEEYYVKEIDKILGILSLPFLMAEEPI</sequence>